<keyword evidence="2" id="KW-0418">Kinase</keyword>
<dbReference type="GO" id="GO:0016020">
    <property type="term" value="C:membrane"/>
    <property type="evidence" value="ECO:0007669"/>
    <property type="project" value="InterPro"/>
</dbReference>
<feature type="transmembrane region" description="Helical" evidence="5">
    <location>
        <begin position="70"/>
        <end position="94"/>
    </location>
</feature>
<keyword evidence="5" id="KW-0812">Transmembrane</keyword>
<keyword evidence="5" id="KW-1133">Transmembrane helix</keyword>
<evidence type="ECO:0000256" key="2">
    <source>
        <dbReference type="ARBA" id="ARBA00022777"/>
    </source>
</evidence>
<feature type="coiled-coil region" evidence="4">
    <location>
        <begin position="154"/>
        <end position="181"/>
    </location>
</feature>
<keyword evidence="8" id="KW-1185">Reference proteome</keyword>
<dbReference type="Pfam" id="PF07730">
    <property type="entry name" value="HisKA_3"/>
    <property type="match status" value="1"/>
</dbReference>
<feature type="transmembrane region" description="Helical" evidence="5">
    <location>
        <begin position="129"/>
        <end position="150"/>
    </location>
</feature>
<dbReference type="InterPro" id="IPR050482">
    <property type="entry name" value="Sensor_HK_TwoCompSys"/>
</dbReference>
<protein>
    <recommendedName>
        <fullName evidence="6">Signal transduction histidine kinase subgroup 3 dimerisation and phosphoacceptor domain-containing protein</fullName>
    </recommendedName>
</protein>
<dbReference type="InterPro" id="IPR011712">
    <property type="entry name" value="Sig_transdc_His_kin_sub3_dim/P"/>
</dbReference>
<dbReference type="KEGG" id="tdf:H9L22_03420"/>
<evidence type="ECO:0000256" key="5">
    <source>
        <dbReference type="SAM" id="Phobius"/>
    </source>
</evidence>
<feature type="transmembrane region" description="Helical" evidence="5">
    <location>
        <begin position="12"/>
        <end position="35"/>
    </location>
</feature>
<dbReference type="Gene3D" id="1.20.5.1930">
    <property type="match status" value="1"/>
</dbReference>
<evidence type="ECO:0000313" key="8">
    <source>
        <dbReference type="Proteomes" id="UP000516117"/>
    </source>
</evidence>
<evidence type="ECO:0000259" key="6">
    <source>
        <dbReference type="Pfam" id="PF07730"/>
    </source>
</evidence>
<gene>
    <name evidence="7" type="ORF">H9L22_03420</name>
</gene>
<name>A0A7H0H7H5_9ACTN</name>
<dbReference type="Gene3D" id="3.30.565.10">
    <property type="entry name" value="Histidine kinase-like ATPase, C-terminal domain"/>
    <property type="match status" value="1"/>
</dbReference>
<evidence type="ECO:0000256" key="3">
    <source>
        <dbReference type="ARBA" id="ARBA00023012"/>
    </source>
</evidence>
<evidence type="ECO:0000256" key="1">
    <source>
        <dbReference type="ARBA" id="ARBA00022679"/>
    </source>
</evidence>
<evidence type="ECO:0000256" key="4">
    <source>
        <dbReference type="SAM" id="Coils"/>
    </source>
</evidence>
<proteinExistence type="predicted"/>
<feature type="transmembrane region" description="Helical" evidence="5">
    <location>
        <begin position="41"/>
        <end position="58"/>
    </location>
</feature>
<feature type="domain" description="Signal transduction histidine kinase subgroup 3 dimerisation and phosphoacceptor" evidence="6">
    <location>
        <begin position="172"/>
        <end position="235"/>
    </location>
</feature>
<dbReference type="AlphaFoldDB" id="A0A7H0H7H5"/>
<dbReference type="RefSeq" id="WP_187721596.1">
    <property type="nucleotide sequence ID" value="NZ_BAABBL010000015.1"/>
</dbReference>
<dbReference type="GO" id="GO:0046983">
    <property type="term" value="F:protein dimerization activity"/>
    <property type="evidence" value="ECO:0007669"/>
    <property type="project" value="InterPro"/>
</dbReference>
<dbReference type="EMBL" id="CP060789">
    <property type="protein sequence ID" value="QNP56491.1"/>
    <property type="molecule type" value="Genomic_DNA"/>
</dbReference>
<keyword evidence="4" id="KW-0175">Coiled coil</keyword>
<sequence>MDGQPDQTRRPASVWLEPALALLVLGLVIGTMLGLPTPPHAWVLNLSVCVGAALSGRFPRVAAAISAGALLALLSVPGQYLGPAALSFAINVFAAVRLQLTYWPWILGVVGSAAFVTQGLHSSRSTEELIASSTVLVVLAALAVGAGILWHKAEALIQLERERAERQLLDLRLELARELHDTVAQTLSHASMRAHMAAWEPDATDGMRDQLQEIADECGSAAQDLRQILSTLRSRDAGPLPETHVVDAESLAAFLDRQLGRLTAGHLDGRLVFDIETISAARAAVLGKIAVEAVNNMLKYAREGSTCLIELRSTPESVVAVFTNDTVLRPGRRPTGLGLIGVRERAALFRGTVESTLKNGAWRLEVRLPHGFDARTSTSGRS</sequence>
<dbReference type="PANTHER" id="PTHR24421:SF58">
    <property type="entry name" value="SIGNAL TRANSDUCTION HISTIDINE-PROTEIN KINASE_PHOSPHATASE UHPB"/>
    <property type="match status" value="1"/>
</dbReference>
<dbReference type="GO" id="GO:0000155">
    <property type="term" value="F:phosphorelay sensor kinase activity"/>
    <property type="evidence" value="ECO:0007669"/>
    <property type="project" value="InterPro"/>
</dbReference>
<dbReference type="SUPFAM" id="SSF55874">
    <property type="entry name" value="ATPase domain of HSP90 chaperone/DNA topoisomerase II/histidine kinase"/>
    <property type="match status" value="1"/>
</dbReference>
<evidence type="ECO:0000313" key="7">
    <source>
        <dbReference type="EMBL" id="QNP56491.1"/>
    </source>
</evidence>
<keyword evidence="1" id="KW-0808">Transferase</keyword>
<keyword evidence="3" id="KW-0902">Two-component regulatory system</keyword>
<feature type="transmembrane region" description="Helical" evidence="5">
    <location>
        <begin position="100"/>
        <end position="117"/>
    </location>
</feature>
<keyword evidence="5" id="KW-0472">Membrane</keyword>
<accession>A0A7H0H7H5</accession>
<dbReference type="PANTHER" id="PTHR24421">
    <property type="entry name" value="NITRATE/NITRITE SENSOR PROTEIN NARX-RELATED"/>
    <property type="match status" value="1"/>
</dbReference>
<reference evidence="7 8" key="1">
    <citation type="submission" date="2020-08" db="EMBL/GenBank/DDBJ databases">
        <title>Genome sequence of Tessaracoccus defluvii JCM 17540T.</title>
        <authorList>
            <person name="Hyun D.-W."/>
            <person name="Bae J.-W."/>
        </authorList>
    </citation>
    <scope>NUCLEOTIDE SEQUENCE [LARGE SCALE GENOMIC DNA]</scope>
    <source>
        <strain evidence="7 8">JCM 17540</strain>
    </source>
</reference>
<dbReference type="Proteomes" id="UP000516117">
    <property type="component" value="Chromosome"/>
</dbReference>
<organism evidence="7 8">
    <name type="scientific">Tessaracoccus defluvii</name>
    <dbReference type="NCBI Taxonomy" id="1285901"/>
    <lineage>
        <taxon>Bacteria</taxon>
        <taxon>Bacillati</taxon>
        <taxon>Actinomycetota</taxon>
        <taxon>Actinomycetes</taxon>
        <taxon>Propionibacteriales</taxon>
        <taxon>Propionibacteriaceae</taxon>
        <taxon>Tessaracoccus</taxon>
    </lineage>
</organism>
<dbReference type="InterPro" id="IPR036890">
    <property type="entry name" value="HATPase_C_sf"/>
</dbReference>